<keyword evidence="2" id="KW-1185">Reference proteome</keyword>
<evidence type="ECO:0000313" key="1">
    <source>
        <dbReference type="EMBL" id="QFI37829.1"/>
    </source>
</evidence>
<dbReference type="EMBL" id="CP044399">
    <property type="protein sequence ID" value="QFI37829.1"/>
    <property type="molecule type" value="Genomic_DNA"/>
</dbReference>
<gene>
    <name evidence="1" type="ORF">FR932_08175</name>
</gene>
<dbReference type="RefSeq" id="WP_019441032.1">
    <property type="nucleotide sequence ID" value="NZ_ALOE01000013.1"/>
</dbReference>
<proteinExistence type="predicted"/>
<protein>
    <recommendedName>
        <fullName evidence="3">LysR substrate-binding domain-containing protein</fullName>
    </recommendedName>
</protein>
<dbReference type="Proteomes" id="UP000327424">
    <property type="component" value="Chromosome"/>
</dbReference>
<name>A0A5J6WI58_MORMI</name>
<reference evidence="1 2" key="1">
    <citation type="submission" date="2019-09" db="EMBL/GenBank/DDBJ databases">
        <title>Hybrid Assembly of the complete Genome of the Deep-Sea Bacterium Moritella marina from long Nanopore and Illumina reads.</title>
        <authorList>
            <person name="Magin S."/>
            <person name="Georgoulis A."/>
            <person name="Papadimitriou K."/>
            <person name="Iliakis G."/>
            <person name="Vorgias C.E."/>
        </authorList>
    </citation>
    <scope>NUCLEOTIDE SEQUENCE [LARGE SCALE GENOMIC DNA]</scope>
    <source>
        <strain evidence="1 2">MP-1</strain>
    </source>
</reference>
<sequence length="95" mass="11044">MSQKFKKPVLRSSQTQILLDVAASSDALLFGSNLHVDYFKSSSQLLPIYSFEKEAEYHIDLFLIQHQRNRNNSAHKWFKSLMLSQLRVLLTTNVM</sequence>
<dbReference type="KEGG" id="mmaa:FR932_08175"/>
<accession>A0A5J6WI58</accession>
<evidence type="ECO:0008006" key="3">
    <source>
        <dbReference type="Google" id="ProtNLM"/>
    </source>
</evidence>
<evidence type="ECO:0000313" key="2">
    <source>
        <dbReference type="Proteomes" id="UP000327424"/>
    </source>
</evidence>
<organism evidence="1 2">
    <name type="scientific">Moritella marina ATCC 15381</name>
    <dbReference type="NCBI Taxonomy" id="1202962"/>
    <lineage>
        <taxon>Bacteria</taxon>
        <taxon>Pseudomonadati</taxon>
        <taxon>Pseudomonadota</taxon>
        <taxon>Gammaproteobacteria</taxon>
        <taxon>Alteromonadales</taxon>
        <taxon>Moritellaceae</taxon>
        <taxon>Moritella</taxon>
    </lineage>
</organism>
<dbReference type="OrthoDB" id="6621790at2"/>
<dbReference type="AlphaFoldDB" id="A0A5J6WI58"/>